<evidence type="ECO:0000313" key="1">
    <source>
        <dbReference type="EMBL" id="CEM11285.1"/>
    </source>
</evidence>
<accession>A0A0G4FDG4</accession>
<dbReference type="PhylomeDB" id="A0A0G4FDG4"/>
<organism evidence="1">
    <name type="scientific">Chromera velia CCMP2878</name>
    <dbReference type="NCBI Taxonomy" id="1169474"/>
    <lineage>
        <taxon>Eukaryota</taxon>
        <taxon>Sar</taxon>
        <taxon>Alveolata</taxon>
        <taxon>Colpodellida</taxon>
        <taxon>Chromeraceae</taxon>
        <taxon>Chromera</taxon>
    </lineage>
</organism>
<proteinExistence type="predicted"/>
<sequence>MMRAPSAVRKGCHRSIPLRDSWHNLGSYTLTEKDSSQWRAIKAKDSVVEGTISAGGTAPPPIDWAKWDAAISHKNIVSSMKGFHDAQVAILDAALKEDHSKEVLSHTKGWDLLDSSVKSCEKSVEKSEEIVANGARALWLSARNPDLWSIDTNEWIDSDAYWQAFMEKHFFHNDPEIETSWDLESDEFDKAMSDEFIKMKKKFNDKSDVPVNFSMMAQYCSWEYYDVYRRALFEHMLYYLTRTGGDARFFPEIPPPAWLVQIEELRSRFVNVAHRRRCAKQDAGLLRVAALDLQPADYEHGHGEHHHEDLVAAESENFEFAAARLMGSYALFADPYVPCQSAAAVVRAVGLDGGAGKFVSVGADVNCIFYLPSEGATSMATPSEANTALLDHLAMTGRRLNPSYANLMQIFADTVESRGDPWLTAPGESVADAFLRRLKSDDPARPVFEAYVAELKAKFSNSNAEMKTLSLDEVLQRMPAIEQRYGQETALYEQLRLSIAKQQAGPSREAHDMVLSLKDEGGLGKALASGSLTAVDPLGPSVAVGEEGEFVESLSAFQSDSVKVVEAVEGTKVEALDMKKK</sequence>
<reference evidence="1" key="1">
    <citation type="submission" date="2014-11" db="EMBL/GenBank/DDBJ databases">
        <authorList>
            <person name="Otto D Thomas"/>
            <person name="Naeem Raeece"/>
        </authorList>
    </citation>
    <scope>NUCLEOTIDE SEQUENCE</scope>
</reference>
<gene>
    <name evidence="1" type="ORF">Cvel_16485</name>
</gene>
<dbReference type="VEuPathDB" id="CryptoDB:Cvel_16485"/>
<name>A0A0G4FDG4_9ALVE</name>
<dbReference type="EMBL" id="CDMZ01000299">
    <property type="protein sequence ID" value="CEM11285.1"/>
    <property type="molecule type" value="Genomic_DNA"/>
</dbReference>
<dbReference type="AlphaFoldDB" id="A0A0G4FDG4"/>
<protein>
    <submittedName>
        <fullName evidence="1">Uncharacterized protein</fullName>
    </submittedName>
</protein>